<feature type="transmembrane region" description="Helical" evidence="5">
    <location>
        <begin position="36"/>
        <end position="56"/>
    </location>
</feature>
<dbReference type="Proteomes" id="UP001305702">
    <property type="component" value="Chromosome"/>
</dbReference>
<comment type="similarity">
    <text evidence="1">Belongs to the intradiol ring-cleavage dioxygenase family.</text>
</comment>
<evidence type="ECO:0000256" key="2">
    <source>
        <dbReference type="ARBA" id="ARBA00022964"/>
    </source>
</evidence>
<dbReference type="InterPro" id="IPR000627">
    <property type="entry name" value="Intradiol_dOase_C"/>
</dbReference>
<protein>
    <recommendedName>
        <fullName evidence="6">Intradiol ring-cleavage dioxygenases domain-containing protein</fullName>
    </recommendedName>
</protein>
<dbReference type="PANTHER" id="PTHR33711">
    <property type="entry name" value="DIOXYGENASE, PUTATIVE (AFU_ORTHOLOGUE AFUA_2G02910)-RELATED"/>
    <property type="match status" value="1"/>
</dbReference>
<keyword evidence="5" id="KW-1133">Transmembrane helix</keyword>
<name>A0AA96LC38_9BACL</name>
<evidence type="ECO:0000313" key="7">
    <source>
        <dbReference type="EMBL" id="WNQ10560.1"/>
    </source>
</evidence>
<evidence type="ECO:0000256" key="5">
    <source>
        <dbReference type="SAM" id="Phobius"/>
    </source>
</evidence>
<dbReference type="RefSeq" id="WP_315604334.1">
    <property type="nucleotide sequence ID" value="NZ_CP130318.1"/>
</dbReference>
<dbReference type="GO" id="GO:0008199">
    <property type="term" value="F:ferric iron binding"/>
    <property type="evidence" value="ECO:0007669"/>
    <property type="project" value="InterPro"/>
</dbReference>
<feature type="compositionally biased region" description="Basic and acidic residues" evidence="4">
    <location>
        <begin position="1"/>
        <end position="19"/>
    </location>
</feature>
<dbReference type="Pfam" id="PF00775">
    <property type="entry name" value="Dioxygenase_C"/>
    <property type="match status" value="1"/>
</dbReference>
<evidence type="ECO:0000313" key="8">
    <source>
        <dbReference type="Proteomes" id="UP001305702"/>
    </source>
</evidence>
<dbReference type="InterPro" id="IPR050770">
    <property type="entry name" value="Intradiol_RC_Dioxygenase"/>
</dbReference>
<evidence type="ECO:0000256" key="3">
    <source>
        <dbReference type="ARBA" id="ARBA00023002"/>
    </source>
</evidence>
<feature type="region of interest" description="Disordered" evidence="4">
    <location>
        <begin position="1"/>
        <end position="28"/>
    </location>
</feature>
<gene>
    <name evidence="7" type="ORF">MJA45_23540</name>
</gene>
<keyword evidence="5" id="KW-0472">Membrane</keyword>
<dbReference type="KEGG" id="paun:MJA45_23540"/>
<dbReference type="CDD" id="cd00421">
    <property type="entry name" value="intradiol_dioxygenase"/>
    <property type="match status" value="1"/>
</dbReference>
<dbReference type="EMBL" id="CP130318">
    <property type="protein sequence ID" value="WNQ10560.1"/>
    <property type="molecule type" value="Genomic_DNA"/>
</dbReference>
<dbReference type="GO" id="GO:0016702">
    <property type="term" value="F:oxidoreductase activity, acting on single donors with incorporation of molecular oxygen, incorporation of two atoms of oxygen"/>
    <property type="evidence" value="ECO:0007669"/>
    <property type="project" value="InterPro"/>
</dbReference>
<feature type="domain" description="Intradiol ring-cleavage dioxygenases" evidence="6">
    <location>
        <begin position="115"/>
        <end position="236"/>
    </location>
</feature>
<evidence type="ECO:0000256" key="1">
    <source>
        <dbReference type="ARBA" id="ARBA00007825"/>
    </source>
</evidence>
<evidence type="ECO:0000256" key="4">
    <source>
        <dbReference type="SAM" id="MobiDB-lite"/>
    </source>
</evidence>
<proteinExistence type="inferred from homology"/>
<keyword evidence="5" id="KW-0812">Transmembrane</keyword>
<dbReference type="InterPro" id="IPR015889">
    <property type="entry name" value="Intradiol_dOase_core"/>
</dbReference>
<evidence type="ECO:0000259" key="6">
    <source>
        <dbReference type="Pfam" id="PF00775"/>
    </source>
</evidence>
<reference evidence="7 8" key="1">
    <citation type="submission" date="2022-02" db="EMBL/GenBank/DDBJ databases">
        <title>Paenibacillus sp. MBLB1776 Whole Genome Shotgun Sequencing.</title>
        <authorList>
            <person name="Hwang C.Y."/>
            <person name="Cho E.-S."/>
            <person name="Seo M.-J."/>
        </authorList>
    </citation>
    <scope>NUCLEOTIDE SEQUENCE [LARGE SCALE GENOMIC DNA]</scope>
    <source>
        <strain evidence="7 8">MBLB1776</strain>
    </source>
</reference>
<accession>A0AA96LC38</accession>
<dbReference type="PANTHER" id="PTHR33711:SF11">
    <property type="entry name" value="DIOXYGENASE"/>
    <property type="match status" value="1"/>
</dbReference>
<keyword evidence="8" id="KW-1185">Reference proteome</keyword>
<sequence>MSRYHDHDHGPDQDKDQKSGEGSSLWESRRMTRREVLAAGITLLASTVLAACGIRASSMGGTEEPSASPVPTAGQTPSPSLPPTPACGHEDGTPEVTEGPYSTPNSPERSSLLEEGMAGVKLTVSGFVLNRDCQPVQGALLDFWQADSKGSYDNTGFRLRGHQYTDSSGAFRLETVVPGLYPGRTRHLHVKVQAPKGKVLTTQLFFPGEPGNAKDGIYRKELLLEKMETADNQQKGAFTFVLPS</sequence>
<keyword evidence="3" id="KW-0560">Oxidoreductase</keyword>
<keyword evidence="2" id="KW-0223">Dioxygenase</keyword>
<dbReference type="Gene3D" id="2.60.130.10">
    <property type="entry name" value="Aromatic compound dioxygenase"/>
    <property type="match status" value="1"/>
</dbReference>
<dbReference type="AlphaFoldDB" id="A0AA96LC38"/>
<dbReference type="SUPFAM" id="SSF49482">
    <property type="entry name" value="Aromatic compound dioxygenase"/>
    <property type="match status" value="1"/>
</dbReference>
<organism evidence="7 8">
    <name type="scientific">Paenibacillus aurantius</name>
    <dbReference type="NCBI Taxonomy" id="2918900"/>
    <lineage>
        <taxon>Bacteria</taxon>
        <taxon>Bacillati</taxon>
        <taxon>Bacillota</taxon>
        <taxon>Bacilli</taxon>
        <taxon>Bacillales</taxon>
        <taxon>Paenibacillaceae</taxon>
        <taxon>Paenibacillus</taxon>
    </lineage>
</organism>
<feature type="region of interest" description="Disordered" evidence="4">
    <location>
        <begin position="59"/>
        <end position="111"/>
    </location>
</feature>
<feature type="compositionally biased region" description="Polar residues" evidence="4">
    <location>
        <begin position="100"/>
        <end position="109"/>
    </location>
</feature>